<dbReference type="RefSeq" id="WP_066738359.1">
    <property type="nucleotide sequence ID" value="NZ_JAJCIQ010000021.1"/>
</dbReference>
<sequence length="583" mass="68562">MERYEILKRTYREEYLKDCPLLLINSGLTYDREKNEVLAQFKFQNLGHKIIKAVYVKIFCSGPGNEPLENAAQFIYLDLSVQSLAIFGGDIPISLPNNRTRNVLLTCTKIVFVDETVWCNEENKNYNPLPPKQPLQRCLNEELYEELLTELSEERVVCQDVYFPCELENIRFCPCGTYYLKEDTVCPCCQKEYEWWTEITLKEKLEKNLEIRREKEQKAQEEQQRIKVEKAAERKERIKKGRKIALRVGVIIGVLCVVVAVYMYINKEIIPSRNYEQGITCMEQEEYAEAKDYFAKSSGYKDSDEQYQKAEEFIQRKTNYLMAFNKYQEGEYFDAARLYGRIQDYKDSVELYIDSLYQGVKQDIDKGQTTDTTLEALQILEDSGYEEGIYYFGKYYFLNQQYKEAYEKWCNIKGKFRYQNLEEEMSEARNKMLYQEASDLAANLKISEAYEKLMDMDAEVEDSEHMKSEIKRALDSGFLGKWIQTESSDKKSDIADDFLIIEATYRDGELRFYYADDYAVKGKKPEKLKVRLSATESGRRYHILEGETLVEKNNYEIKAVFTREGTSLKKEVGADTFVYEPYE</sequence>
<dbReference type="EMBL" id="JAJCIS010000022">
    <property type="protein sequence ID" value="MCB7389328.1"/>
    <property type="molecule type" value="Genomic_DNA"/>
</dbReference>
<feature type="coiled-coil region" evidence="1">
    <location>
        <begin position="201"/>
        <end position="238"/>
    </location>
</feature>
<comment type="caution">
    <text evidence="3">The sequence shown here is derived from an EMBL/GenBank/DDBJ whole genome shotgun (WGS) entry which is preliminary data.</text>
</comment>
<name>A0ABS8DLJ6_9FIRM</name>
<reference evidence="3 4" key="1">
    <citation type="submission" date="2021-10" db="EMBL/GenBank/DDBJ databases">
        <title>Collection of gut derived symbiotic bacterial strains cultured from healthy donors.</title>
        <authorList>
            <person name="Lin H."/>
            <person name="Littmann E."/>
            <person name="Kohout C."/>
            <person name="Pamer E.G."/>
        </authorList>
    </citation>
    <scope>NUCLEOTIDE SEQUENCE [LARGE SCALE GENOMIC DNA]</scope>
    <source>
        <strain evidence="3 4">DFI.1.165</strain>
    </source>
</reference>
<protein>
    <submittedName>
        <fullName evidence="3">Uncharacterized protein</fullName>
    </submittedName>
</protein>
<evidence type="ECO:0000256" key="1">
    <source>
        <dbReference type="SAM" id="Coils"/>
    </source>
</evidence>
<feature type="transmembrane region" description="Helical" evidence="2">
    <location>
        <begin position="244"/>
        <end position="265"/>
    </location>
</feature>
<keyword evidence="2" id="KW-1133">Transmembrane helix</keyword>
<keyword evidence="1" id="KW-0175">Coiled coil</keyword>
<evidence type="ECO:0000256" key="2">
    <source>
        <dbReference type="SAM" id="Phobius"/>
    </source>
</evidence>
<organism evidence="3 4">
    <name type="scientific">Bariatricus massiliensis</name>
    <dbReference type="NCBI Taxonomy" id="1745713"/>
    <lineage>
        <taxon>Bacteria</taxon>
        <taxon>Bacillati</taxon>
        <taxon>Bacillota</taxon>
        <taxon>Clostridia</taxon>
        <taxon>Lachnospirales</taxon>
        <taxon>Lachnospiraceae</taxon>
        <taxon>Bariatricus</taxon>
    </lineage>
</organism>
<keyword evidence="4" id="KW-1185">Reference proteome</keyword>
<accession>A0ABS8DLJ6</accession>
<gene>
    <name evidence="3" type="ORF">LIZ65_18765</name>
</gene>
<evidence type="ECO:0000313" key="4">
    <source>
        <dbReference type="Proteomes" id="UP001299546"/>
    </source>
</evidence>
<proteinExistence type="predicted"/>
<evidence type="ECO:0000313" key="3">
    <source>
        <dbReference type="EMBL" id="MCB7389328.1"/>
    </source>
</evidence>
<keyword evidence="2" id="KW-0812">Transmembrane</keyword>
<dbReference type="Proteomes" id="UP001299546">
    <property type="component" value="Unassembled WGS sequence"/>
</dbReference>
<keyword evidence="2" id="KW-0472">Membrane</keyword>